<dbReference type="SUPFAM" id="SSF88874">
    <property type="entry name" value="Receptor-binding domain of short tail fibre protein gp12"/>
    <property type="match status" value="1"/>
</dbReference>
<feature type="domain" description="Phage tail collar" evidence="1">
    <location>
        <begin position="8"/>
        <end position="64"/>
    </location>
</feature>
<reference evidence="2 3" key="1">
    <citation type="journal article" date="2015" name="BMC Genomics">
        <title>Genome mining reveals unlocked bioactive potential of marine Gram-negative bacteria.</title>
        <authorList>
            <person name="Machado H."/>
            <person name="Sonnenschein E.C."/>
            <person name="Melchiorsen J."/>
            <person name="Gram L."/>
        </authorList>
    </citation>
    <scope>NUCLEOTIDE SEQUENCE [LARGE SCALE GENOMIC DNA]</scope>
    <source>
        <strain evidence="2 3">S2471</strain>
    </source>
</reference>
<name>A0A0F4QFK8_9GAMM</name>
<dbReference type="AlphaFoldDB" id="A0A0F4QFK8"/>
<dbReference type="InterPro" id="IPR011083">
    <property type="entry name" value="Phage_tail_collar_dom"/>
</dbReference>
<dbReference type="EMBL" id="JXYA01000047">
    <property type="protein sequence ID" value="KJZ06503.1"/>
    <property type="molecule type" value="Genomic_DNA"/>
</dbReference>
<dbReference type="Gene3D" id="3.90.1340.10">
    <property type="entry name" value="Phage tail collar domain"/>
    <property type="match status" value="1"/>
</dbReference>
<gene>
    <name evidence="2" type="ORF">TW77_18505</name>
</gene>
<protein>
    <submittedName>
        <fullName evidence="2">Microcystin-dependent protein</fullName>
    </submittedName>
</protein>
<accession>A0A0F4QFK8</accession>
<dbReference type="InterPro" id="IPR037053">
    <property type="entry name" value="Phage_tail_collar_dom_sf"/>
</dbReference>
<sequence>MSTDPYIGSMGTFGGAFTIRNFAMCLGQTMAISQNQALFALIGTIYGGDARTTYALPDLRGRSPVGQGVRPGGMDYRQGERQGTEMVGIEIIHMPAHSHTAIFTPLGGTNPVSGTLQVATNGANTKTPDTSSYIAANNSDGFFKPGFESANLTTIEGLTVTGGGSAGGTVTVTNTGGSAPLNILNPVLPVNWLIATDGVFPPRN</sequence>
<dbReference type="OrthoDB" id="9810174at2"/>
<proteinExistence type="predicted"/>
<dbReference type="RefSeq" id="WP_046006466.1">
    <property type="nucleotide sequence ID" value="NZ_JXYA01000047.1"/>
</dbReference>
<keyword evidence="3" id="KW-1185">Reference proteome</keyword>
<dbReference type="PATRIC" id="fig|43658.5.peg.3915"/>
<evidence type="ECO:0000259" key="1">
    <source>
        <dbReference type="Pfam" id="PF07484"/>
    </source>
</evidence>
<evidence type="ECO:0000313" key="3">
    <source>
        <dbReference type="Proteomes" id="UP000033452"/>
    </source>
</evidence>
<organism evidence="2 3">
    <name type="scientific">Pseudoalteromonas rubra</name>
    <dbReference type="NCBI Taxonomy" id="43658"/>
    <lineage>
        <taxon>Bacteria</taxon>
        <taxon>Pseudomonadati</taxon>
        <taxon>Pseudomonadota</taxon>
        <taxon>Gammaproteobacteria</taxon>
        <taxon>Alteromonadales</taxon>
        <taxon>Pseudoalteromonadaceae</taxon>
        <taxon>Pseudoalteromonas</taxon>
    </lineage>
</organism>
<dbReference type="Pfam" id="PF07484">
    <property type="entry name" value="Collar"/>
    <property type="match status" value="1"/>
</dbReference>
<comment type="caution">
    <text evidence="2">The sequence shown here is derived from an EMBL/GenBank/DDBJ whole genome shotgun (WGS) entry which is preliminary data.</text>
</comment>
<dbReference type="Proteomes" id="UP000033452">
    <property type="component" value="Unassembled WGS sequence"/>
</dbReference>
<evidence type="ECO:0000313" key="2">
    <source>
        <dbReference type="EMBL" id="KJZ06503.1"/>
    </source>
</evidence>